<reference evidence="1" key="1">
    <citation type="submission" date="2018-11" db="EMBL/GenBank/DDBJ databases">
        <authorList>
            <consortium name="Pathogen Informatics"/>
        </authorList>
    </citation>
    <scope>NUCLEOTIDE SEQUENCE</scope>
</reference>
<dbReference type="AlphaFoldDB" id="A0A448XB32"/>
<comment type="caution">
    <text evidence="1">The sequence shown here is derived from an EMBL/GenBank/DDBJ whole genome shotgun (WGS) entry which is preliminary data.</text>
</comment>
<evidence type="ECO:0000313" key="1">
    <source>
        <dbReference type="EMBL" id="VEL32642.1"/>
    </source>
</evidence>
<accession>A0A448XB32</accession>
<dbReference type="Proteomes" id="UP000784294">
    <property type="component" value="Unassembled WGS sequence"/>
</dbReference>
<name>A0A448XB32_9PLAT</name>
<dbReference type="EMBL" id="CAAALY010244445">
    <property type="protein sequence ID" value="VEL32642.1"/>
    <property type="molecule type" value="Genomic_DNA"/>
</dbReference>
<sequence length="74" mass="7683">MSLGRRDCCANVGGKIKGALHEMGIECITFAMYTMFTCTSEATCTLTQTQTCPGYVPACIGNGAGTGNLQPALT</sequence>
<proteinExistence type="predicted"/>
<keyword evidence="2" id="KW-1185">Reference proteome</keyword>
<gene>
    <name evidence="1" type="ORF">PXEA_LOCUS26082</name>
</gene>
<evidence type="ECO:0000313" key="2">
    <source>
        <dbReference type="Proteomes" id="UP000784294"/>
    </source>
</evidence>
<protein>
    <submittedName>
        <fullName evidence="1">Uncharacterized protein</fullName>
    </submittedName>
</protein>
<organism evidence="1 2">
    <name type="scientific">Protopolystoma xenopodis</name>
    <dbReference type="NCBI Taxonomy" id="117903"/>
    <lineage>
        <taxon>Eukaryota</taxon>
        <taxon>Metazoa</taxon>
        <taxon>Spiralia</taxon>
        <taxon>Lophotrochozoa</taxon>
        <taxon>Platyhelminthes</taxon>
        <taxon>Monogenea</taxon>
        <taxon>Polyopisthocotylea</taxon>
        <taxon>Polystomatidea</taxon>
        <taxon>Polystomatidae</taxon>
        <taxon>Protopolystoma</taxon>
    </lineage>
</organism>